<organism evidence="1 2">
    <name type="scientific">Thalassiosira oceanica</name>
    <name type="common">Marine diatom</name>
    <dbReference type="NCBI Taxonomy" id="159749"/>
    <lineage>
        <taxon>Eukaryota</taxon>
        <taxon>Sar</taxon>
        <taxon>Stramenopiles</taxon>
        <taxon>Ochrophyta</taxon>
        <taxon>Bacillariophyta</taxon>
        <taxon>Coscinodiscophyceae</taxon>
        <taxon>Thalassiosirophycidae</taxon>
        <taxon>Thalassiosirales</taxon>
        <taxon>Thalassiosiraceae</taxon>
        <taxon>Thalassiosira</taxon>
    </lineage>
</organism>
<dbReference type="AlphaFoldDB" id="K0RYP5"/>
<dbReference type="EMBL" id="AGNL01041070">
    <property type="protein sequence ID" value="EJK51757.1"/>
    <property type="molecule type" value="Genomic_DNA"/>
</dbReference>
<evidence type="ECO:0000313" key="2">
    <source>
        <dbReference type="Proteomes" id="UP000266841"/>
    </source>
</evidence>
<gene>
    <name evidence="1" type="ORF">THAOC_29045</name>
</gene>
<proteinExistence type="predicted"/>
<reference evidence="1 2" key="1">
    <citation type="journal article" date="2012" name="Genome Biol.">
        <title>Genome and low-iron response of an oceanic diatom adapted to chronic iron limitation.</title>
        <authorList>
            <person name="Lommer M."/>
            <person name="Specht M."/>
            <person name="Roy A.S."/>
            <person name="Kraemer L."/>
            <person name="Andreson R."/>
            <person name="Gutowska M.A."/>
            <person name="Wolf J."/>
            <person name="Bergner S.V."/>
            <person name="Schilhabel M.B."/>
            <person name="Klostermeier U.C."/>
            <person name="Beiko R.G."/>
            <person name="Rosenstiel P."/>
            <person name="Hippler M."/>
            <person name="Laroche J."/>
        </authorList>
    </citation>
    <scope>NUCLEOTIDE SEQUENCE [LARGE SCALE GENOMIC DNA]</scope>
    <source>
        <strain evidence="1 2">CCMP1005</strain>
    </source>
</reference>
<accession>K0RYP5</accession>
<keyword evidence="2" id="KW-1185">Reference proteome</keyword>
<dbReference type="Proteomes" id="UP000266841">
    <property type="component" value="Unassembled WGS sequence"/>
</dbReference>
<protein>
    <submittedName>
        <fullName evidence="1">Uncharacterized protein</fullName>
    </submittedName>
</protein>
<dbReference type="OrthoDB" id="56417at2759"/>
<name>K0RYP5_THAOC</name>
<comment type="caution">
    <text evidence="1">The sequence shown here is derived from an EMBL/GenBank/DDBJ whole genome shotgun (WGS) entry which is preliminary data.</text>
</comment>
<evidence type="ECO:0000313" key="1">
    <source>
        <dbReference type="EMBL" id="EJK51757.1"/>
    </source>
</evidence>
<sequence>MPPYRRRASSDRSVSRTQFKLTYGNSEYLREMLEMERTKKELANARHDDKIAANREAVAALRSFMEKEDLSVECLNGGGVDDESFLEACPLEAFAAVKSDLLSAFILAHQDANDPEFKTMSAINKLGKGKLEEAQANVRKKIKVAYDCRENPNVLLNNHPHDLDLELEGEQESGDELDILHISLAPEVEKTPSGLLVNDEWVKYVMDLFELGDLVANLERQHWVLQLARRNLSVVAVVMVLSDHVKDDVSCLRLSDSLLSTNLNNFLPTASKPSHEGAYGYFDTIRGESARSGACVRRGMPVRGGEHLAEAKKDRASSFFYACFPSIHSSRAKSRTKMGHFESLRQIIFVGFDAKSDEAKRLDKEMSSGGLLMMSDSDIDDVKSSNKEGLTELQKHHQVVAYLFELGYDLAHSSRFNMSRNPGFEAILGVINSNE</sequence>